<dbReference type="EMBL" id="FNVB01000008">
    <property type="protein sequence ID" value="SEG89903.1"/>
    <property type="molecule type" value="Genomic_DNA"/>
</dbReference>
<dbReference type="Pfam" id="PF01145">
    <property type="entry name" value="Band_7"/>
    <property type="match status" value="1"/>
</dbReference>
<dbReference type="RefSeq" id="WP_093354002.1">
    <property type="nucleotide sequence ID" value="NZ_FNVB01000008.1"/>
</dbReference>
<dbReference type="Gene3D" id="3.30.479.30">
    <property type="entry name" value="Band 7 domain"/>
    <property type="match status" value="1"/>
</dbReference>
<accession>A0A1H6DYM7</accession>
<dbReference type="InterPro" id="IPR036013">
    <property type="entry name" value="Band_7/SPFH_dom_sf"/>
</dbReference>
<evidence type="ECO:0000313" key="4">
    <source>
        <dbReference type="Proteomes" id="UP000199690"/>
    </source>
</evidence>
<proteinExistence type="predicted"/>
<evidence type="ECO:0000313" key="2">
    <source>
        <dbReference type="EMBL" id="SEG89903.1"/>
    </source>
</evidence>
<accession>A0A1I1W0K0</accession>
<sequence length="333" mass="35839">MADIARYPLVRHLRGSTTAYVEHVRRGRTVRAGVGASFWFRPLSAVLNEVPADDRELPLLFHARTSDFQDVTVQATVTYRFADPATAAGRIDFSIDPDTGRWRATPLDQVAGLLTETAQQYAIDLLAGDDLTAATAGGVGPVRDVIAAGLGADQRLAETGIAVVGVRVVAVRPEPEVEKALRTPTRELVQQEADKATFERRAIAVERERAIGENELQTKIELARREEQLVAQRGANARREAEEAAAAGAISTEAEARRKVTLAEARAEEVRLAGAARGDAETAHVAAYRDLPEGVLLGLALKELAGNLPKIDTLVLTPDMLTKALAKFGGEAR</sequence>
<evidence type="ECO:0000313" key="5">
    <source>
        <dbReference type="Proteomes" id="UP000236729"/>
    </source>
</evidence>
<dbReference type="InterPro" id="IPR001107">
    <property type="entry name" value="Band_7"/>
</dbReference>
<organism evidence="2 5">
    <name type="scientific">Saccharopolyspora kobensis</name>
    <dbReference type="NCBI Taxonomy" id="146035"/>
    <lineage>
        <taxon>Bacteria</taxon>
        <taxon>Bacillati</taxon>
        <taxon>Actinomycetota</taxon>
        <taxon>Actinomycetes</taxon>
        <taxon>Pseudonocardiales</taxon>
        <taxon>Pseudonocardiaceae</taxon>
        <taxon>Saccharopolyspora</taxon>
    </lineage>
</organism>
<evidence type="ECO:0000259" key="1">
    <source>
        <dbReference type="Pfam" id="PF01145"/>
    </source>
</evidence>
<dbReference type="AlphaFoldDB" id="A0A1H6DYM7"/>
<reference evidence="4 5" key="1">
    <citation type="submission" date="2016-10" db="EMBL/GenBank/DDBJ databases">
        <authorList>
            <person name="Varghese N."/>
            <person name="Submissions S."/>
        </authorList>
    </citation>
    <scope>NUCLEOTIDE SEQUENCE [LARGE SCALE GENOMIC DNA]</scope>
    <source>
        <strain evidence="5">ATCC 20501</strain>
        <strain evidence="3 4">CGMCC 4.3529</strain>
    </source>
</reference>
<dbReference type="Proteomes" id="UP000236729">
    <property type="component" value="Unassembled WGS sequence"/>
</dbReference>
<evidence type="ECO:0000313" key="3">
    <source>
        <dbReference type="EMBL" id="SFD87898.1"/>
    </source>
</evidence>
<dbReference type="Proteomes" id="UP000199690">
    <property type="component" value="Unassembled WGS sequence"/>
</dbReference>
<name>A0A1H6DYM7_9PSEU</name>
<gene>
    <name evidence="2" type="ORF">SAMN02982929_05101</name>
    <name evidence="3" type="ORF">SAMN05216506_10774</name>
</gene>
<protein>
    <submittedName>
        <fullName evidence="2">SPFH domain / Band 7 family protein</fullName>
    </submittedName>
</protein>
<feature type="domain" description="Band 7" evidence="1">
    <location>
        <begin position="26"/>
        <end position="198"/>
    </location>
</feature>
<keyword evidence="4" id="KW-1185">Reference proteome</keyword>
<dbReference type="EMBL" id="FOME01000007">
    <property type="protein sequence ID" value="SFD87898.1"/>
    <property type="molecule type" value="Genomic_DNA"/>
</dbReference>
<reference evidence="2" key="2">
    <citation type="submission" date="2016-10" db="EMBL/GenBank/DDBJ databases">
        <authorList>
            <person name="de Groot N.N."/>
        </authorList>
    </citation>
    <scope>NUCLEOTIDE SEQUENCE [LARGE SCALE GENOMIC DNA]</scope>
    <source>
        <strain evidence="2">ATCC 20501</strain>
    </source>
</reference>